<sequence>MAFSSEKHKSLFPLVLFLLVFVSLTCLCQSTNTSSSNTTQTTSSPSSNGTLMRIPGCKTGLNPIYRYLCDRRQRGASCWRPWPRLASCSASLCSSASSSGPSGSASPSRTSASSIGGTVFSMSLFLLATAGIFAITFSFIIRHTSQT</sequence>
<proteinExistence type="predicted"/>
<keyword evidence="2" id="KW-1185">Reference proteome</keyword>
<comment type="caution">
    <text evidence="1">The sequence shown here is derived from an EMBL/GenBank/DDBJ whole genome shotgun (WGS) entry which is preliminary data.</text>
</comment>
<name>A0ACB9X8T9_CHAAC</name>
<dbReference type="EMBL" id="CM043792">
    <property type="protein sequence ID" value="KAI4822723.1"/>
    <property type="molecule type" value="Genomic_DNA"/>
</dbReference>
<accession>A0ACB9X8T9</accession>
<reference evidence="1" key="1">
    <citation type="submission" date="2022-05" db="EMBL/GenBank/DDBJ databases">
        <title>Chromosome-level genome of Chaenocephalus aceratus.</title>
        <authorList>
            <person name="Park H."/>
        </authorList>
    </citation>
    <scope>NUCLEOTIDE SEQUENCE</scope>
    <source>
        <strain evidence="1">KU_202001</strain>
    </source>
</reference>
<protein>
    <submittedName>
        <fullName evidence="1">Uncharacterized protein</fullName>
    </submittedName>
</protein>
<feature type="non-terminal residue" evidence="1">
    <location>
        <position position="147"/>
    </location>
</feature>
<gene>
    <name evidence="1" type="ORF">KUCAC02_008254</name>
</gene>
<evidence type="ECO:0000313" key="2">
    <source>
        <dbReference type="Proteomes" id="UP001057452"/>
    </source>
</evidence>
<organism evidence="1 2">
    <name type="scientific">Chaenocephalus aceratus</name>
    <name type="common">Blackfin icefish</name>
    <name type="synonym">Chaenichthys aceratus</name>
    <dbReference type="NCBI Taxonomy" id="36190"/>
    <lineage>
        <taxon>Eukaryota</taxon>
        <taxon>Metazoa</taxon>
        <taxon>Chordata</taxon>
        <taxon>Craniata</taxon>
        <taxon>Vertebrata</taxon>
        <taxon>Euteleostomi</taxon>
        <taxon>Actinopterygii</taxon>
        <taxon>Neopterygii</taxon>
        <taxon>Teleostei</taxon>
        <taxon>Neoteleostei</taxon>
        <taxon>Acanthomorphata</taxon>
        <taxon>Eupercaria</taxon>
        <taxon>Perciformes</taxon>
        <taxon>Notothenioidei</taxon>
        <taxon>Channichthyidae</taxon>
        <taxon>Chaenocephalus</taxon>
    </lineage>
</organism>
<dbReference type="Proteomes" id="UP001057452">
    <property type="component" value="Chromosome 8"/>
</dbReference>
<evidence type="ECO:0000313" key="1">
    <source>
        <dbReference type="EMBL" id="KAI4822723.1"/>
    </source>
</evidence>